<organism evidence="2 3">
    <name type="scientific">Puccinia graminis f. sp. tritici</name>
    <dbReference type="NCBI Taxonomy" id="56615"/>
    <lineage>
        <taxon>Eukaryota</taxon>
        <taxon>Fungi</taxon>
        <taxon>Dikarya</taxon>
        <taxon>Basidiomycota</taxon>
        <taxon>Pucciniomycotina</taxon>
        <taxon>Pucciniomycetes</taxon>
        <taxon>Pucciniales</taxon>
        <taxon>Pucciniaceae</taxon>
        <taxon>Puccinia</taxon>
    </lineage>
</organism>
<dbReference type="OrthoDB" id="10355741at2759"/>
<evidence type="ECO:0000313" key="2">
    <source>
        <dbReference type="EMBL" id="KAA1089453.1"/>
    </source>
</evidence>
<keyword evidence="3" id="KW-1185">Reference proteome</keyword>
<feature type="compositionally biased region" description="Low complexity" evidence="1">
    <location>
        <begin position="146"/>
        <end position="159"/>
    </location>
</feature>
<protein>
    <submittedName>
        <fullName evidence="2">Serine/threonine-protein kinase</fullName>
    </submittedName>
</protein>
<gene>
    <name evidence="2" type="primary">ATG1_1</name>
    <name evidence="2" type="ORF">PGT21_018655</name>
</gene>
<dbReference type="GO" id="GO:0016301">
    <property type="term" value="F:kinase activity"/>
    <property type="evidence" value="ECO:0007669"/>
    <property type="project" value="UniProtKB-KW"/>
</dbReference>
<dbReference type="Proteomes" id="UP000324748">
    <property type="component" value="Unassembled WGS sequence"/>
</dbReference>
<feature type="region of interest" description="Disordered" evidence="1">
    <location>
        <begin position="1"/>
        <end position="37"/>
    </location>
</feature>
<feature type="region of interest" description="Disordered" evidence="1">
    <location>
        <begin position="192"/>
        <end position="215"/>
    </location>
</feature>
<keyword evidence="2" id="KW-0808">Transferase</keyword>
<name>A0A5B0NL24_PUCGR</name>
<sequence length="261" mass="27910">MATKHQPHHLAVPDYATLRPSSAQRDPDCFKTEEDEDRDLGTEYIVVEKGSVEINAMVDGLSSSPQKPMSLGRRMLRGFMVAKPTLTGLSLLPHRTTSSGSPPHPSLATHSHRSPVLSFPPRPHPMTASPVPTGSHPMNIANFGRSSPSSQGPSTSSTSNPATFSGPVGAFITSSPSSYHSFDPSTSSSSCYNLHHSSTLNTPSSAPSKPPSGQLAPAARQALLLYIKALAFLNKSIRHAVWLNGRADHPNRLDLRAGPVW</sequence>
<dbReference type="AlphaFoldDB" id="A0A5B0NL24"/>
<comment type="caution">
    <text evidence="2">The sequence shown here is derived from an EMBL/GenBank/DDBJ whole genome shotgun (WGS) entry which is preliminary data.</text>
</comment>
<proteinExistence type="predicted"/>
<evidence type="ECO:0000313" key="3">
    <source>
        <dbReference type="Proteomes" id="UP000324748"/>
    </source>
</evidence>
<feature type="region of interest" description="Disordered" evidence="1">
    <location>
        <begin position="90"/>
        <end position="163"/>
    </location>
</feature>
<evidence type="ECO:0000256" key="1">
    <source>
        <dbReference type="SAM" id="MobiDB-lite"/>
    </source>
</evidence>
<reference evidence="2 3" key="1">
    <citation type="submission" date="2019-05" db="EMBL/GenBank/DDBJ databases">
        <title>Emergence of the Ug99 lineage of the wheat stem rust pathogen through somatic hybridization.</title>
        <authorList>
            <person name="Li F."/>
            <person name="Upadhyaya N.M."/>
            <person name="Sperschneider J."/>
            <person name="Matny O."/>
            <person name="Nguyen-Phuc H."/>
            <person name="Mago R."/>
            <person name="Raley C."/>
            <person name="Miller M.E."/>
            <person name="Silverstein K.A.T."/>
            <person name="Henningsen E."/>
            <person name="Hirsch C.D."/>
            <person name="Visser B."/>
            <person name="Pretorius Z.A."/>
            <person name="Steffenson B.J."/>
            <person name="Schwessinger B."/>
            <person name="Dodds P.N."/>
            <person name="Figueroa M."/>
        </authorList>
    </citation>
    <scope>NUCLEOTIDE SEQUENCE [LARGE SCALE GENOMIC DNA]</scope>
    <source>
        <strain evidence="2">21-0</strain>
    </source>
</reference>
<dbReference type="EMBL" id="VSWC01000093">
    <property type="protein sequence ID" value="KAA1089453.1"/>
    <property type="molecule type" value="Genomic_DNA"/>
</dbReference>
<accession>A0A5B0NL24</accession>
<keyword evidence="2" id="KW-0418">Kinase</keyword>